<feature type="region of interest" description="Disordered" evidence="4">
    <location>
        <begin position="1"/>
        <end position="31"/>
    </location>
</feature>
<protein>
    <submittedName>
        <fullName evidence="5">Tubulin polymerization promoting protein family member 2</fullName>
    </submittedName>
</protein>
<proteinExistence type="inferred from homology"/>
<dbReference type="GO" id="GO:0032273">
    <property type="term" value="P:positive regulation of protein polymerization"/>
    <property type="evidence" value="ECO:0007669"/>
    <property type="project" value="TreeGrafter"/>
</dbReference>
<dbReference type="GO" id="GO:0001578">
    <property type="term" value="P:microtubule bundle formation"/>
    <property type="evidence" value="ECO:0007669"/>
    <property type="project" value="TreeGrafter"/>
</dbReference>
<organism evidence="5 6">
    <name type="scientific">Apteryx owenii</name>
    <name type="common">Little spotted kiwi</name>
    <dbReference type="NCBI Taxonomy" id="8824"/>
    <lineage>
        <taxon>Eukaryota</taxon>
        <taxon>Metazoa</taxon>
        <taxon>Chordata</taxon>
        <taxon>Craniata</taxon>
        <taxon>Vertebrata</taxon>
        <taxon>Euteleostomi</taxon>
        <taxon>Archelosauria</taxon>
        <taxon>Archosauria</taxon>
        <taxon>Dinosauria</taxon>
        <taxon>Saurischia</taxon>
        <taxon>Theropoda</taxon>
        <taxon>Coelurosauria</taxon>
        <taxon>Aves</taxon>
        <taxon>Palaeognathae</taxon>
        <taxon>Apterygiformes</taxon>
        <taxon>Apterygidae</taxon>
        <taxon>Apteryx</taxon>
    </lineage>
</organism>
<dbReference type="PANTHER" id="PTHR12932">
    <property type="entry name" value="P25 ALPHA-RELATED"/>
    <property type="match status" value="1"/>
</dbReference>
<dbReference type="SUPFAM" id="SSF47473">
    <property type="entry name" value="EF-hand"/>
    <property type="match status" value="1"/>
</dbReference>
<dbReference type="Gene3D" id="1.10.238.10">
    <property type="entry name" value="EF-hand"/>
    <property type="match status" value="1"/>
</dbReference>
<dbReference type="AlphaFoldDB" id="A0A8B9PFX1"/>
<reference evidence="5" key="2">
    <citation type="submission" date="2025-09" db="UniProtKB">
        <authorList>
            <consortium name="Ensembl"/>
        </authorList>
    </citation>
    <scope>IDENTIFICATION</scope>
</reference>
<dbReference type="PANTHER" id="PTHR12932:SF21">
    <property type="entry name" value="TUBULIN POLYMERIZATION-PROMOTING PROTEIN FAMILY MEMBER 2"/>
    <property type="match status" value="1"/>
</dbReference>
<dbReference type="Ensembl" id="ENSAOWT00000012523.1">
    <property type="protein sequence ID" value="ENSAOWP00000011006.1"/>
    <property type="gene ID" value="ENSAOWG00000007579.1"/>
</dbReference>
<evidence type="ECO:0000256" key="1">
    <source>
        <dbReference type="ARBA" id="ARBA00004496"/>
    </source>
</evidence>
<dbReference type="Pfam" id="PF05517">
    <property type="entry name" value="p25-alpha"/>
    <property type="match status" value="1"/>
</dbReference>
<dbReference type="Proteomes" id="UP000694424">
    <property type="component" value="Unplaced"/>
</dbReference>
<dbReference type="GO" id="GO:0015631">
    <property type="term" value="F:tubulin binding"/>
    <property type="evidence" value="ECO:0007669"/>
    <property type="project" value="InterPro"/>
</dbReference>
<feature type="compositionally biased region" description="Low complexity" evidence="4">
    <location>
        <begin position="1"/>
        <end position="10"/>
    </location>
</feature>
<dbReference type="InterPro" id="IPR011992">
    <property type="entry name" value="EF-hand-dom_pair"/>
</dbReference>
<evidence type="ECO:0000256" key="2">
    <source>
        <dbReference type="ARBA" id="ARBA00010994"/>
    </source>
</evidence>
<accession>A0A8B9PFX1</accession>
<comment type="subcellular location">
    <subcellularLocation>
        <location evidence="1">Cytoplasm</location>
    </subcellularLocation>
</comment>
<comment type="similarity">
    <text evidence="2">Belongs to the TPPP family.</text>
</comment>
<keyword evidence="3" id="KW-0963">Cytoplasm</keyword>
<dbReference type="InterPro" id="IPR008907">
    <property type="entry name" value="TPP/p25"/>
</dbReference>
<dbReference type="GO" id="GO:0005737">
    <property type="term" value="C:cytoplasm"/>
    <property type="evidence" value="ECO:0007669"/>
    <property type="project" value="UniProtKB-SubCell"/>
</dbReference>
<sequence length="200" mass="21167">AGAQQAPGKAAPGGGGEAATPQHWLPRGCGARAPMSGVEEAFRKFATYGDTATSGSDMTGKNFSKMCKECGVMDGKAVTSTDVDIVFNKVKTKGTRTITFAQFQQAMKELCSKRFKGKAPEEALQALYGLIEGKEPANVGKSTKAGAVEWLTDASKYTGSHKERFDERGKGKGLAGREERADHSGYVGAYKGAGTYDQTH</sequence>
<evidence type="ECO:0000313" key="6">
    <source>
        <dbReference type="Proteomes" id="UP000694424"/>
    </source>
</evidence>
<dbReference type="GO" id="GO:0005874">
    <property type="term" value="C:microtubule"/>
    <property type="evidence" value="ECO:0007669"/>
    <property type="project" value="TreeGrafter"/>
</dbReference>
<name>A0A8B9PFX1_APTOW</name>
<keyword evidence="6" id="KW-1185">Reference proteome</keyword>
<dbReference type="FunFam" id="1.10.238.10:FF:000057">
    <property type="entry name" value="Tubulin polymerization-promoting protein family member 3"/>
    <property type="match status" value="1"/>
</dbReference>
<evidence type="ECO:0000256" key="3">
    <source>
        <dbReference type="ARBA" id="ARBA00022490"/>
    </source>
</evidence>
<evidence type="ECO:0000256" key="4">
    <source>
        <dbReference type="SAM" id="MobiDB-lite"/>
    </source>
</evidence>
<evidence type="ECO:0000313" key="5">
    <source>
        <dbReference type="Ensembl" id="ENSAOWP00000011006.1"/>
    </source>
</evidence>
<feature type="region of interest" description="Disordered" evidence="4">
    <location>
        <begin position="161"/>
        <end position="180"/>
    </location>
</feature>
<reference evidence="5" key="1">
    <citation type="submission" date="2025-08" db="UniProtKB">
        <authorList>
            <consortium name="Ensembl"/>
        </authorList>
    </citation>
    <scope>IDENTIFICATION</scope>
</reference>
<dbReference type="GO" id="GO:0046785">
    <property type="term" value="P:microtubule polymerization"/>
    <property type="evidence" value="ECO:0007669"/>
    <property type="project" value="InterPro"/>
</dbReference>